<evidence type="ECO:0008006" key="3">
    <source>
        <dbReference type="Google" id="ProtNLM"/>
    </source>
</evidence>
<comment type="caution">
    <text evidence="1">The sequence shown here is derived from an EMBL/GenBank/DDBJ whole genome shotgun (WGS) entry which is preliminary data.</text>
</comment>
<dbReference type="EMBL" id="JBHTHX010000210">
    <property type="protein sequence ID" value="MFD0884693.1"/>
    <property type="molecule type" value="Genomic_DNA"/>
</dbReference>
<name>A0ABW3DPX6_9ACTN</name>
<reference evidence="2" key="1">
    <citation type="journal article" date="2019" name="Int. J. Syst. Evol. Microbiol.">
        <title>The Global Catalogue of Microorganisms (GCM) 10K type strain sequencing project: providing services to taxonomists for standard genome sequencing and annotation.</title>
        <authorList>
            <consortium name="The Broad Institute Genomics Platform"/>
            <consortium name="The Broad Institute Genome Sequencing Center for Infectious Disease"/>
            <person name="Wu L."/>
            <person name="Ma J."/>
        </authorList>
    </citation>
    <scope>NUCLEOTIDE SEQUENCE [LARGE SCALE GENOMIC DNA]</scope>
    <source>
        <strain evidence="2">CCUG 62974</strain>
    </source>
</reference>
<evidence type="ECO:0000313" key="1">
    <source>
        <dbReference type="EMBL" id="MFD0884693.1"/>
    </source>
</evidence>
<protein>
    <recommendedName>
        <fullName evidence="3">TetR family transcriptional regulator</fullName>
    </recommendedName>
</protein>
<dbReference type="Proteomes" id="UP001597024">
    <property type="component" value="Unassembled WGS sequence"/>
</dbReference>
<accession>A0ABW3DPX6</accession>
<keyword evidence="2" id="KW-1185">Reference proteome</keyword>
<sequence>MFDPLAGALYHRVMITGAPIDRAYAERLVSCALEGNMTCR</sequence>
<proteinExistence type="predicted"/>
<evidence type="ECO:0000313" key="2">
    <source>
        <dbReference type="Proteomes" id="UP001597024"/>
    </source>
</evidence>
<organism evidence="1 2">
    <name type="scientific">Streptosporangium algeriense</name>
    <dbReference type="NCBI Taxonomy" id="1682748"/>
    <lineage>
        <taxon>Bacteria</taxon>
        <taxon>Bacillati</taxon>
        <taxon>Actinomycetota</taxon>
        <taxon>Actinomycetes</taxon>
        <taxon>Streptosporangiales</taxon>
        <taxon>Streptosporangiaceae</taxon>
        <taxon>Streptosporangium</taxon>
    </lineage>
</organism>
<dbReference type="Gene3D" id="1.10.357.10">
    <property type="entry name" value="Tetracycline Repressor, domain 2"/>
    <property type="match status" value="1"/>
</dbReference>
<gene>
    <name evidence="1" type="ORF">ACFQ08_09040</name>
</gene>